<name>A0AAV9DKQ2_ACOCL</name>
<dbReference type="AlphaFoldDB" id="A0AAV9DKQ2"/>
<keyword evidence="2" id="KW-1185">Reference proteome</keyword>
<dbReference type="Proteomes" id="UP001180020">
    <property type="component" value="Unassembled WGS sequence"/>
</dbReference>
<sequence>MASMKLIASSSSQWFGGRRTHHFDQRAGSTRPLARRVTPIRAGSYTEELVQTAVSGSSPDPTVLTLLSVFLLLFDWISR</sequence>
<gene>
    <name evidence="1" type="ORF">QJS10_CPB12g00293</name>
</gene>
<reference evidence="1" key="2">
    <citation type="submission" date="2023-06" db="EMBL/GenBank/DDBJ databases">
        <authorList>
            <person name="Ma L."/>
            <person name="Liu K.-W."/>
            <person name="Li Z."/>
            <person name="Hsiao Y.-Y."/>
            <person name="Qi Y."/>
            <person name="Fu T."/>
            <person name="Tang G."/>
            <person name="Zhang D."/>
            <person name="Sun W.-H."/>
            <person name="Liu D.-K."/>
            <person name="Li Y."/>
            <person name="Chen G.-Z."/>
            <person name="Liu X.-D."/>
            <person name="Liao X.-Y."/>
            <person name="Jiang Y.-T."/>
            <person name="Yu X."/>
            <person name="Hao Y."/>
            <person name="Huang J."/>
            <person name="Zhao X.-W."/>
            <person name="Ke S."/>
            <person name="Chen Y.-Y."/>
            <person name="Wu W.-L."/>
            <person name="Hsu J.-L."/>
            <person name="Lin Y.-F."/>
            <person name="Huang M.-D."/>
            <person name="Li C.-Y."/>
            <person name="Huang L."/>
            <person name="Wang Z.-W."/>
            <person name="Zhao X."/>
            <person name="Zhong W.-Y."/>
            <person name="Peng D.-H."/>
            <person name="Ahmad S."/>
            <person name="Lan S."/>
            <person name="Zhang J.-S."/>
            <person name="Tsai W.-C."/>
            <person name="Van De Peer Y."/>
            <person name="Liu Z.-J."/>
        </authorList>
    </citation>
    <scope>NUCLEOTIDE SEQUENCE</scope>
    <source>
        <strain evidence="1">CP</strain>
        <tissue evidence="1">Leaves</tissue>
    </source>
</reference>
<reference evidence="1" key="1">
    <citation type="journal article" date="2023" name="Nat. Commun.">
        <title>Diploid and tetraploid genomes of Acorus and the evolution of monocots.</title>
        <authorList>
            <person name="Ma L."/>
            <person name="Liu K.W."/>
            <person name="Li Z."/>
            <person name="Hsiao Y.Y."/>
            <person name="Qi Y."/>
            <person name="Fu T."/>
            <person name="Tang G.D."/>
            <person name="Zhang D."/>
            <person name="Sun W.H."/>
            <person name="Liu D.K."/>
            <person name="Li Y."/>
            <person name="Chen G.Z."/>
            <person name="Liu X.D."/>
            <person name="Liao X.Y."/>
            <person name="Jiang Y.T."/>
            <person name="Yu X."/>
            <person name="Hao Y."/>
            <person name="Huang J."/>
            <person name="Zhao X.W."/>
            <person name="Ke S."/>
            <person name="Chen Y.Y."/>
            <person name="Wu W.L."/>
            <person name="Hsu J.L."/>
            <person name="Lin Y.F."/>
            <person name="Huang M.D."/>
            <person name="Li C.Y."/>
            <person name="Huang L."/>
            <person name="Wang Z.W."/>
            <person name="Zhao X."/>
            <person name="Zhong W.Y."/>
            <person name="Peng D.H."/>
            <person name="Ahmad S."/>
            <person name="Lan S."/>
            <person name="Zhang J.S."/>
            <person name="Tsai W.C."/>
            <person name="Van de Peer Y."/>
            <person name="Liu Z.J."/>
        </authorList>
    </citation>
    <scope>NUCLEOTIDE SEQUENCE</scope>
    <source>
        <strain evidence="1">CP</strain>
    </source>
</reference>
<evidence type="ECO:0000313" key="2">
    <source>
        <dbReference type="Proteomes" id="UP001180020"/>
    </source>
</evidence>
<organism evidence="1 2">
    <name type="scientific">Acorus calamus</name>
    <name type="common">Sweet flag</name>
    <dbReference type="NCBI Taxonomy" id="4465"/>
    <lineage>
        <taxon>Eukaryota</taxon>
        <taxon>Viridiplantae</taxon>
        <taxon>Streptophyta</taxon>
        <taxon>Embryophyta</taxon>
        <taxon>Tracheophyta</taxon>
        <taxon>Spermatophyta</taxon>
        <taxon>Magnoliopsida</taxon>
        <taxon>Liliopsida</taxon>
        <taxon>Acoraceae</taxon>
        <taxon>Acorus</taxon>
    </lineage>
</organism>
<dbReference type="EMBL" id="JAUJYO010000012">
    <property type="protein sequence ID" value="KAK1301529.1"/>
    <property type="molecule type" value="Genomic_DNA"/>
</dbReference>
<proteinExistence type="predicted"/>
<comment type="caution">
    <text evidence="1">The sequence shown here is derived from an EMBL/GenBank/DDBJ whole genome shotgun (WGS) entry which is preliminary data.</text>
</comment>
<protein>
    <submittedName>
        <fullName evidence="1">Uncharacterized protein</fullName>
    </submittedName>
</protein>
<evidence type="ECO:0000313" key="1">
    <source>
        <dbReference type="EMBL" id="KAK1301529.1"/>
    </source>
</evidence>
<accession>A0AAV9DKQ2</accession>